<organism evidence="2">
    <name type="scientific">Anopheles sinensis</name>
    <name type="common">Mosquito</name>
    <dbReference type="NCBI Taxonomy" id="74873"/>
    <lineage>
        <taxon>Eukaryota</taxon>
        <taxon>Metazoa</taxon>
        <taxon>Ecdysozoa</taxon>
        <taxon>Arthropoda</taxon>
        <taxon>Hexapoda</taxon>
        <taxon>Insecta</taxon>
        <taxon>Pterygota</taxon>
        <taxon>Neoptera</taxon>
        <taxon>Endopterygota</taxon>
        <taxon>Diptera</taxon>
        <taxon>Nematocera</taxon>
        <taxon>Culicoidea</taxon>
        <taxon>Culicidae</taxon>
        <taxon>Anophelinae</taxon>
        <taxon>Anopheles</taxon>
    </lineage>
</organism>
<feature type="chain" id="PRO_5001784546" evidence="1">
    <location>
        <begin position="23"/>
        <end position="91"/>
    </location>
</feature>
<accession>A0A084W6H4</accession>
<sequence length="91" mass="10271">MNYWPVIASALLVLAMIDRSAGYQHSIMDDRMDKMVAKFANFKDVVNLNLFLYELLSMMSDVSPAYGTVNYYHNIQHPSIPDPSPPGTTET</sequence>
<reference evidence="3" key="2">
    <citation type="submission" date="2020-05" db="UniProtKB">
        <authorList>
            <consortium name="EnsemblMetazoa"/>
        </authorList>
    </citation>
    <scope>IDENTIFICATION</scope>
</reference>
<evidence type="ECO:0000313" key="4">
    <source>
        <dbReference type="Proteomes" id="UP000030765"/>
    </source>
</evidence>
<evidence type="ECO:0000256" key="1">
    <source>
        <dbReference type="SAM" id="SignalP"/>
    </source>
</evidence>
<name>A0A084W6H4_ANOSI</name>
<dbReference type="VEuPathDB" id="VectorBase:ASIC013680"/>
<dbReference type="AlphaFoldDB" id="A0A084W6H4"/>
<gene>
    <name evidence="2" type="ORF">ZHAS_00013680</name>
</gene>
<proteinExistence type="predicted"/>
<dbReference type="Proteomes" id="UP000030765">
    <property type="component" value="Unassembled WGS sequence"/>
</dbReference>
<dbReference type="EMBL" id="ATLV01020797">
    <property type="status" value="NOT_ANNOTATED_CDS"/>
    <property type="molecule type" value="Genomic_DNA"/>
</dbReference>
<dbReference type="EMBL" id="KE525307">
    <property type="protein sequence ID" value="KFB45818.1"/>
    <property type="molecule type" value="Genomic_DNA"/>
</dbReference>
<evidence type="ECO:0000313" key="2">
    <source>
        <dbReference type="EMBL" id="KFB45818.1"/>
    </source>
</evidence>
<reference evidence="2 4" key="1">
    <citation type="journal article" date="2014" name="BMC Genomics">
        <title>Genome sequence of Anopheles sinensis provides insight into genetics basis of mosquito competence for malaria parasites.</title>
        <authorList>
            <person name="Zhou D."/>
            <person name="Zhang D."/>
            <person name="Ding G."/>
            <person name="Shi L."/>
            <person name="Hou Q."/>
            <person name="Ye Y."/>
            <person name="Xu Y."/>
            <person name="Zhou H."/>
            <person name="Xiong C."/>
            <person name="Li S."/>
            <person name="Yu J."/>
            <person name="Hong S."/>
            <person name="Yu X."/>
            <person name="Zou P."/>
            <person name="Chen C."/>
            <person name="Chang X."/>
            <person name="Wang W."/>
            <person name="Lv Y."/>
            <person name="Sun Y."/>
            <person name="Ma L."/>
            <person name="Shen B."/>
            <person name="Zhu C."/>
        </authorList>
    </citation>
    <scope>NUCLEOTIDE SEQUENCE [LARGE SCALE GENOMIC DNA]</scope>
</reference>
<dbReference type="EnsemblMetazoa" id="ASIC013680-RA">
    <property type="protein sequence ID" value="ASIC013680-PA"/>
    <property type="gene ID" value="ASIC013680"/>
</dbReference>
<keyword evidence="1" id="KW-0732">Signal</keyword>
<protein>
    <submittedName>
        <fullName evidence="2 3">Uncharacterized protein</fullName>
    </submittedName>
</protein>
<evidence type="ECO:0000313" key="3">
    <source>
        <dbReference type="EnsemblMetazoa" id="ASIC013680-PA"/>
    </source>
</evidence>
<keyword evidence="4" id="KW-1185">Reference proteome</keyword>
<feature type="signal peptide" evidence="1">
    <location>
        <begin position="1"/>
        <end position="22"/>
    </location>
</feature>